<evidence type="ECO:0000313" key="4">
    <source>
        <dbReference type="Proteomes" id="UP000464787"/>
    </source>
</evidence>
<dbReference type="InterPro" id="IPR050772">
    <property type="entry name" value="Hydratase-Decarb/MhpD_sf"/>
</dbReference>
<proteinExistence type="predicted"/>
<protein>
    <submittedName>
        <fullName evidence="3">2-keto-4-pentenoate hydratase</fullName>
    </submittedName>
</protein>
<gene>
    <name evidence="3" type="ORF">GT347_19820</name>
</gene>
<dbReference type="AlphaFoldDB" id="A0A857J9Z1"/>
<dbReference type="InterPro" id="IPR011234">
    <property type="entry name" value="Fumarylacetoacetase-like_C"/>
</dbReference>
<dbReference type="Pfam" id="PF01557">
    <property type="entry name" value="FAA_hydrolase"/>
    <property type="match status" value="1"/>
</dbReference>
<evidence type="ECO:0000259" key="2">
    <source>
        <dbReference type="Pfam" id="PF01557"/>
    </source>
</evidence>
<name>A0A857J9Z1_9BURK</name>
<feature type="domain" description="Fumarylacetoacetase-like C-terminal" evidence="2">
    <location>
        <begin position="96"/>
        <end position="260"/>
    </location>
</feature>
<evidence type="ECO:0000313" key="3">
    <source>
        <dbReference type="EMBL" id="QHJ00034.1"/>
    </source>
</evidence>
<dbReference type="Proteomes" id="UP000464787">
    <property type="component" value="Chromosome"/>
</dbReference>
<keyword evidence="1" id="KW-0456">Lyase</keyword>
<organism evidence="3 4">
    <name type="scientific">Xylophilus rhododendri</name>
    <dbReference type="NCBI Taxonomy" id="2697032"/>
    <lineage>
        <taxon>Bacteria</taxon>
        <taxon>Pseudomonadati</taxon>
        <taxon>Pseudomonadota</taxon>
        <taxon>Betaproteobacteria</taxon>
        <taxon>Burkholderiales</taxon>
        <taxon>Xylophilus</taxon>
    </lineage>
</organism>
<dbReference type="Gene3D" id="3.90.850.10">
    <property type="entry name" value="Fumarylacetoacetase-like, C-terminal domain"/>
    <property type="match status" value="1"/>
</dbReference>
<dbReference type="EMBL" id="CP047650">
    <property type="protein sequence ID" value="QHJ00034.1"/>
    <property type="molecule type" value="Genomic_DNA"/>
</dbReference>
<accession>A0A857J9Z1</accession>
<dbReference type="KEGG" id="xyk:GT347_19820"/>
<dbReference type="SUPFAM" id="SSF56529">
    <property type="entry name" value="FAH"/>
    <property type="match status" value="1"/>
</dbReference>
<dbReference type="PANTHER" id="PTHR30143">
    <property type="entry name" value="ACID HYDRATASE"/>
    <property type="match status" value="1"/>
</dbReference>
<dbReference type="GO" id="GO:0005737">
    <property type="term" value="C:cytoplasm"/>
    <property type="evidence" value="ECO:0007669"/>
    <property type="project" value="TreeGrafter"/>
</dbReference>
<dbReference type="RefSeq" id="WP_160553844.1">
    <property type="nucleotide sequence ID" value="NZ_CP047650.1"/>
</dbReference>
<keyword evidence="4" id="KW-1185">Reference proteome</keyword>
<dbReference type="PANTHER" id="PTHR30143:SF0">
    <property type="entry name" value="2-KETO-4-PENTENOATE HYDRATASE"/>
    <property type="match status" value="1"/>
</dbReference>
<evidence type="ECO:0000256" key="1">
    <source>
        <dbReference type="ARBA" id="ARBA00023239"/>
    </source>
</evidence>
<dbReference type="InterPro" id="IPR036663">
    <property type="entry name" value="Fumarylacetoacetase_C_sf"/>
</dbReference>
<sequence>MSSNVNAKIAAALVEARRSGIPADDGIWSQTALSQVTQDDIYQIHDRVAAELGWTQDPAAPSHWKGGGPGPGSVAAFSLLPPPWVRPAPGPFRAQDFKRLAIEIEVAFRLARDVEAVDLASRSAHDPAAFLDAMAVSIELVDFRWANTDQAPAALRNADLQSNGALVVGDWVPMRSVDWSQQVATLEIDGAPAGRWQGSHAAGDPLWFAPQWLEHAVQRHGRLAEGSVLTTGSWCGMVWLPGRAEVKAVFEGIGEARLTLV</sequence>
<reference evidence="3 4" key="1">
    <citation type="submission" date="2020-01" db="EMBL/GenBank/DDBJ databases">
        <title>Genome sequencing of strain KACC 21265.</title>
        <authorList>
            <person name="Heo J."/>
            <person name="Kim S.-J."/>
            <person name="Kim J.-S."/>
            <person name="Hong S.-B."/>
            <person name="Kwon S.-W."/>
        </authorList>
    </citation>
    <scope>NUCLEOTIDE SEQUENCE [LARGE SCALE GENOMIC DNA]</scope>
    <source>
        <strain evidence="3 4">KACC 21265</strain>
    </source>
</reference>
<dbReference type="GO" id="GO:0008684">
    <property type="term" value="F:2-oxopent-4-enoate hydratase activity"/>
    <property type="evidence" value="ECO:0007669"/>
    <property type="project" value="TreeGrafter"/>
</dbReference>